<evidence type="ECO:0000256" key="1">
    <source>
        <dbReference type="SAM" id="MobiDB-lite"/>
    </source>
</evidence>
<proteinExistence type="predicted"/>
<feature type="domain" description="F-box" evidence="2">
    <location>
        <begin position="98"/>
        <end position="144"/>
    </location>
</feature>
<dbReference type="SMART" id="SM00256">
    <property type="entry name" value="FBOX"/>
    <property type="match status" value="2"/>
</dbReference>
<dbReference type="Proteomes" id="UP000031465">
    <property type="component" value="Unassembled WGS sequence"/>
</dbReference>
<feature type="region of interest" description="Disordered" evidence="1">
    <location>
        <begin position="669"/>
        <end position="694"/>
    </location>
</feature>
<evidence type="ECO:0000313" key="3">
    <source>
        <dbReference type="EMBL" id="KIC70729.1"/>
    </source>
</evidence>
<dbReference type="SUPFAM" id="SSF50998">
    <property type="entry name" value="Quinoprotein alcohol dehydrogenase-like"/>
    <property type="match status" value="2"/>
</dbReference>
<evidence type="ECO:0000259" key="2">
    <source>
        <dbReference type="PROSITE" id="PS50181"/>
    </source>
</evidence>
<dbReference type="PATRIC" id="fig|362787.3.peg.2045"/>
<gene>
    <name evidence="3" type="ORF">DB44_GD00040</name>
</gene>
<accession>A0A0C1GYR1</accession>
<dbReference type="SUPFAM" id="SSF81383">
    <property type="entry name" value="F-box domain"/>
    <property type="match status" value="2"/>
</dbReference>
<dbReference type="SMART" id="SM00320">
    <property type="entry name" value="WD40"/>
    <property type="match status" value="9"/>
</dbReference>
<dbReference type="InterPro" id="IPR001680">
    <property type="entry name" value="WD40_rpt"/>
</dbReference>
<evidence type="ECO:0000313" key="4">
    <source>
        <dbReference type="Proteomes" id="UP000031465"/>
    </source>
</evidence>
<dbReference type="Pfam" id="PF00400">
    <property type="entry name" value="WD40"/>
    <property type="match status" value="1"/>
</dbReference>
<dbReference type="PANTHER" id="PTHR19879:SF9">
    <property type="entry name" value="TRANSCRIPTION INITIATION FACTOR TFIID SUBUNIT 5"/>
    <property type="match status" value="1"/>
</dbReference>
<dbReference type="InterPro" id="IPR036047">
    <property type="entry name" value="F-box-like_dom_sf"/>
</dbReference>
<dbReference type="InterPro" id="IPR011047">
    <property type="entry name" value="Quinoprotein_ADH-like_sf"/>
</dbReference>
<dbReference type="AlphaFoldDB" id="A0A0C1GYR1"/>
<dbReference type="PANTHER" id="PTHR19879">
    <property type="entry name" value="TRANSCRIPTION INITIATION FACTOR TFIID"/>
    <property type="match status" value="1"/>
</dbReference>
<dbReference type="Gene3D" id="2.130.10.10">
    <property type="entry name" value="YVTN repeat-like/Quinoprotein amine dehydrogenase"/>
    <property type="match status" value="3"/>
</dbReference>
<dbReference type="InterPro" id="IPR001810">
    <property type="entry name" value="F-box_dom"/>
</dbReference>
<sequence>MNADKHMNLENSISHHLHIFPAFKELEKKQISSNTEAYTEIGIKIFSKLSIKDLGSAEQVCREWKQLISGKNVWKIKLKQLFLEKNLAKNSIEHLDEQQSIENLSDEIHLHIFSFLSFQDLATVRRVSKQWHSKASDESLWNLFLEKIFPLLSCASKEMEIHPRNQLMAQANIKTKRVQNTIDLKAAALEKGHKQYAHTSFSPNGQRVIITSNEGISLWDTQTGKFLQVLEVRGGEGAPCPNVRFSPNGERIVSSFGKSKSCRLWDATTGKCVQTLEESWCRVYFSPNSQQLVTISRTSARLWDAQTGKCLQFLGDNPSFNEFIPFSSDSQRIISNDGTSVCLWNAQTGNRLQTLENIKLLATSFSPDSQQLAICDTLSIRLFDARTGECLQTLENDCSSDSKIFFSPDSQRIITNNGKFVRLWDVQTGKSLKTFEKSSEYPPTTFMTTFFSPNSQRIITTNGGTVRLWNARTGKHLKDLEKSKWSVEVKFSPNSQRIVTASCKFFRLFDAQTGKCLQQKPEEDRFSVTAVFSADSQRLITYHTQSILWDTQTGKRLKTWEEEEAHQVDFFPNSKWIITDNGKFVRLWDATTGKHLHILENRLEFQGITFSPDNKRVLVSPNGGQLLIDMKIFDYFPSKKEDFEEINSLTQELTGRELKKRKVISVKDKEDISKISHKSQRNPSFSKKKRKKED</sequence>
<dbReference type="InterPro" id="IPR015943">
    <property type="entry name" value="WD40/YVTN_repeat-like_dom_sf"/>
</dbReference>
<dbReference type="Gene3D" id="1.20.1280.50">
    <property type="match status" value="2"/>
</dbReference>
<dbReference type="Pfam" id="PF12937">
    <property type="entry name" value="F-box-like"/>
    <property type="match status" value="2"/>
</dbReference>
<dbReference type="PROSITE" id="PS50181">
    <property type="entry name" value="FBOX"/>
    <property type="match status" value="1"/>
</dbReference>
<dbReference type="EMBL" id="JSAN01000149">
    <property type="protein sequence ID" value="KIC70729.1"/>
    <property type="molecule type" value="Genomic_DNA"/>
</dbReference>
<name>A0A0C1GYR1_9BACT</name>
<reference evidence="3 4" key="1">
    <citation type="journal article" date="2014" name="Mol. Biol. Evol.">
        <title>Massive expansion of Ubiquitination-related gene families within the Chlamydiae.</title>
        <authorList>
            <person name="Domman D."/>
            <person name="Collingro A."/>
            <person name="Lagkouvardos I."/>
            <person name="Gehre L."/>
            <person name="Weinmaier T."/>
            <person name="Rattei T."/>
            <person name="Subtil A."/>
            <person name="Horn M."/>
        </authorList>
    </citation>
    <scope>NUCLEOTIDE SEQUENCE [LARGE SCALE GENOMIC DNA]</scope>
    <source>
        <strain evidence="3 4">EI2</strain>
    </source>
</reference>
<feature type="compositionally biased region" description="Basic residues" evidence="1">
    <location>
        <begin position="675"/>
        <end position="694"/>
    </location>
</feature>
<protein>
    <recommendedName>
        <fullName evidence="2">F-box domain-containing protein</fullName>
    </recommendedName>
</protein>
<organism evidence="3 4">
    <name type="scientific">Candidatus Protochlamydia amoebophila</name>
    <dbReference type="NCBI Taxonomy" id="362787"/>
    <lineage>
        <taxon>Bacteria</taxon>
        <taxon>Pseudomonadati</taxon>
        <taxon>Chlamydiota</taxon>
        <taxon>Chlamydiia</taxon>
        <taxon>Parachlamydiales</taxon>
        <taxon>Parachlamydiaceae</taxon>
        <taxon>Candidatus Protochlamydia</taxon>
    </lineage>
</organism>
<comment type="caution">
    <text evidence="3">The sequence shown here is derived from an EMBL/GenBank/DDBJ whole genome shotgun (WGS) entry which is preliminary data.</text>
</comment>